<keyword evidence="8" id="KW-0067">ATP-binding</keyword>
<evidence type="ECO:0000256" key="1">
    <source>
        <dbReference type="ARBA" id="ARBA00000085"/>
    </source>
</evidence>
<dbReference type="SUPFAM" id="SSF55874">
    <property type="entry name" value="ATPase domain of HSP90 chaperone/DNA topoisomerase II/histidine kinase"/>
    <property type="match status" value="1"/>
</dbReference>
<dbReference type="InterPro" id="IPR011006">
    <property type="entry name" value="CheY-like_superfamily"/>
</dbReference>
<dbReference type="InterPro" id="IPR007891">
    <property type="entry name" value="CHASE3"/>
</dbReference>
<gene>
    <name evidence="8" type="ORF">Q4F19_06190</name>
</gene>
<keyword evidence="5" id="KW-0812">Transmembrane</keyword>
<keyword evidence="5" id="KW-0472">Membrane</keyword>
<dbReference type="EMBL" id="JAUOTP010000002">
    <property type="protein sequence ID" value="MDO6413965.1"/>
    <property type="molecule type" value="Genomic_DNA"/>
</dbReference>
<accession>A0ABT8Y6M9</accession>
<dbReference type="InterPro" id="IPR036097">
    <property type="entry name" value="HisK_dim/P_sf"/>
</dbReference>
<dbReference type="EC" id="2.7.13.3" evidence="2"/>
<dbReference type="PRINTS" id="PR00344">
    <property type="entry name" value="BCTRLSENSOR"/>
</dbReference>
<proteinExistence type="predicted"/>
<evidence type="ECO:0000259" key="7">
    <source>
        <dbReference type="PROSITE" id="PS50110"/>
    </source>
</evidence>
<feature type="modified residue" description="4-aspartylphosphate" evidence="4">
    <location>
        <position position="586"/>
    </location>
</feature>
<feature type="domain" description="Response regulatory" evidence="7">
    <location>
        <begin position="536"/>
        <end position="649"/>
    </location>
</feature>
<dbReference type="Pfam" id="PF05227">
    <property type="entry name" value="CHASE3"/>
    <property type="match status" value="1"/>
</dbReference>
<evidence type="ECO:0000259" key="6">
    <source>
        <dbReference type="PROSITE" id="PS50109"/>
    </source>
</evidence>
<evidence type="ECO:0000313" key="8">
    <source>
        <dbReference type="EMBL" id="MDO6413965.1"/>
    </source>
</evidence>
<feature type="transmembrane region" description="Helical" evidence="5">
    <location>
        <begin position="20"/>
        <end position="39"/>
    </location>
</feature>
<sequence length="658" mass="70622">MMEQGDFARADAGPLRARVLAGLFTLLAALLLAALIILVQRSSEEREAAQNRKQHSFNVILLTGEADGAMARAEAALGRAIINTDREKGTLFYDEWQTAGSKIATLHDLVAGDPPQLARIEKLQALYERRGEQLRASATRLNYKQNSAALSIFGRAARSDDVLDITLLLRQIIDSERALLDERDSQAWASAYRSNWLTKMMSAVGAVLMLSAIAAGWMLVTALNERRIANEETMAELDRAFLLERAVAERTEELSAANSKLVAEAATREEAETKLRQIQKMEAVGQLTGGIAHDFNNMLAVVIGGLELARKRVIDQAAEASRHLDSAMDGATRAAALTRRLLTFARAEPLLPQAIDGGQLLHGMQDLIDRTIGERIEVRIQSEPGLWPVWIDPYQLENAILNLCVNARDAMGGVGILDMAAANARVREGAIGVLAGGDYVRIAVTDNGQGMSQAVLERVFEPFFTTKAVGEGTGLGLSQIFGFARQSGGDVILQSREGVGTTVSLYLPRHRGEVAAAEAPVAHAIAERLPSDDVPAILVVEDDVRVRSATGEALVELGYAPILLGSGEEAIALLAERSDIRLMITDVLMPGMTGPELVRAVRPRHPGLAVLFVTGYVGEAGEADSFSGHDVLRKPYTLAGLAGAVAAALVTSEPLANA</sequence>
<dbReference type="SMART" id="SM00387">
    <property type="entry name" value="HATPase_c"/>
    <property type="match status" value="1"/>
</dbReference>
<name>A0ABT8Y6M9_9SPHN</name>
<keyword evidence="8" id="KW-0547">Nucleotide-binding</keyword>
<keyword evidence="5" id="KW-1133">Transmembrane helix</keyword>
<evidence type="ECO:0000256" key="3">
    <source>
        <dbReference type="ARBA" id="ARBA00022553"/>
    </source>
</evidence>
<keyword evidence="9" id="KW-1185">Reference proteome</keyword>
<dbReference type="Gene3D" id="3.30.565.10">
    <property type="entry name" value="Histidine kinase-like ATPase, C-terminal domain"/>
    <property type="match status" value="1"/>
</dbReference>
<dbReference type="Gene3D" id="3.40.50.2300">
    <property type="match status" value="1"/>
</dbReference>
<reference evidence="8" key="1">
    <citation type="submission" date="2023-07" db="EMBL/GenBank/DDBJ databases">
        <authorList>
            <person name="Kim M."/>
        </authorList>
    </citation>
    <scope>NUCLEOTIDE SEQUENCE</scope>
    <source>
        <strain evidence="8">BIUV-7</strain>
    </source>
</reference>
<evidence type="ECO:0000256" key="4">
    <source>
        <dbReference type="PROSITE-ProRule" id="PRU00169"/>
    </source>
</evidence>
<dbReference type="Gene3D" id="1.10.287.130">
    <property type="match status" value="1"/>
</dbReference>
<dbReference type="CDD" id="cd00082">
    <property type="entry name" value="HisKA"/>
    <property type="match status" value="1"/>
</dbReference>
<protein>
    <recommendedName>
        <fullName evidence="2">histidine kinase</fullName>
        <ecNumber evidence="2">2.7.13.3</ecNumber>
    </recommendedName>
</protein>
<organism evidence="8 9">
    <name type="scientific">Sphingomonas natans</name>
    <dbReference type="NCBI Taxonomy" id="3063330"/>
    <lineage>
        <taxon>Bacteria</taxon>
        <taxon>Pseudomonadati</taxon>
        <taxon>Pseudomonadota</taxon>
        <taxon>Alphaproteobacteria</taxon>
        <taxon>Sphingomonadales</taxon>
        <taxon>Sphingomonadaceae</taxon>
        <taxon>Sphingomonas</taxon>
    </lineage>
</organism>
<dbReference type="Pfam" id="PF02518">
    <property type="entry name" value="HATPase_c"/>
    <property type="match status" value="1"/>
</dbReference>
<comment type="catalytic activity">
    <reaction evidence="1">
        <text>ATP + protein L-histidine = ADP + protein N-phospho-L-histidine.</text>
        <dbReference type="EC" id="2.7.13.3"/>
    </reaction>
</comment>
<dbReference type="PANTHER" id="PTHR43065">
    <property type="entry name" value="SENSOR HISTIDINE KINASE"/>
    <property type="match status" value="1"/>
</dbReference>
<dbReference type="PROSITE" id="PS50110">
    <property type="entry name" value="RESPONSE_REGULATORY"/>
    <property type="match status" value="1"/>
</dbReference>
<dbReference type="InterPro" id="IPR004358">
    <property type="entry name" value="Sig_transdc_His_kin-like_C"/>
</dbReference>
<dbReference type="GO" id="GO:0005524">
    <property type="term" value="F:ATP binding"/>
    <property type="evidence" value="ECO:0007669"/>
    <property type="project" value="UniProtKB-KW"/>
</dbReference>
<dbReference type="SMART" id="SM00388">
    <property type="entry name" value="HisKA"/>
    <property type="match status" value="1"/>
</dbReference>
<evidence type="ECO:0000313" key="9">
    <source>
        <dbReference type="Proteomes" id="UP001169764"/>
    </source>
</evidence>
<dbReference type="InterPro" id="IPR005467">
    <property type="entry name" value="His_kinase_dom"/>
</dbReference>
<feature type="domain" description="Histidine kinase" evidence="6">
    <location>
        <begin position="290"/>
        <end position="511"/>
    </location>
</feature>
<dbReference type="InterPro" id="IPR003594">
    <property type="entry name" value="HATPase_dom"/>
</dbReference>
<comment type="caution">
    <text evidence="8">The sequence shown here is derived from an EMBL/GenBank/DDBJ whole genome shotgun (WGS) entry which is preliminary data.</text>
</comment>
<evidence type="ECO:0000256" key="5">
    <source>
        <dbReference type="SAM" id="Phobius"/>
    </source>
</evidence>
<keyword evidence="3 4" id="KW-0597">Phosphoprotein</keyword>
<dbReference type="InterPro" id="IPR001789">
    <property type="entry name" value="Sig_transdc_resp-reg_receiver"/>
</dbReference>
<dbReference type="PANTHER" id="PTHR43065:SF42">
    <property type="entry name" value="TWO-COMPONENT SENSOR PPRA"/>
    <property type="match status" value="1"/>
</dbReference>
<dbReference type="SUPFAM" id="SSF47384">
    <property type="entry name" value="Homodimeric domain of signal transducing histidine kinase"/>
    <property type="match status" value="1"/>
</dbReference>
<dbReference type="RefSeq" id="WP_303540765.1">
    <property type="nucleotide sequence ID" value="NZ_JAUOTP010000002.1"/>
</dbReference>
<feature type="transmembrane region" description="Helical" evidence="5">
    <location>
        <begin position="200"/>
        <end position="220"/>
    </location>
</feature>
<dbReference type="Proteomes" id="UP001169764">
    <property type="component" value="Unassembled WGS sequence"/>
</dbReference>
<evidence type="ECO:0000256" key="2">
    <source>
        <dbReference type="ARBA" id="ARBA00012438"/>
    </source>
</evidence>
<dbReference type="Pfam" id="PF00072">
    <property type="entry name" value="Response_reg"/>
    <property type="match status" value="1"/>
</dbReference>
<dbReference type="InterPro" id="IPR003661">
    <property type="entry name" value="HisK_dim/P_dom"/>
</dbReference>
<dbReference type="SMART" id="SM00448">
    <property type="entry name" value="REC"/>
    <property type="match status" value="1"/>
</dbReference>
<dbReference type="PROSITE" id="PS50109">
    <property type="entry name" value="HIS_KIN"/>
    <property type="match status" value="1"/>
</dbReference>
<dbReference type="SUPFAM" id="SSF52172">
    <property type="entry name" value="CheY-like"/>
    <property type="match status" value="1"/>
</dbReference>
<dbReference type="Pfam" id="PF00512">
    <property type="entry name" value="HisKA"/>
    <property type="match status" value="1"/>
</dbReference>
<dbReference type="InterPro" id="IPR036890">
    <property type="entry name" value="HATPase_C_sf"/>
</dbReference>